<dbReference type="InterPro" id="IPR013078">
    <property type="entry name" value="His_Pase_superF_clade-1"/>
</dbReference>
<dbReference type="OrthoDB" id="9782128at2"/>
<organism evidence="4 5">
    <name type="scientific">Hallella multisaccharivorax DSM 17128</name>
    <dbReference type="NCBI Taxonomy" id="688246"/>
    <lineage>
        <taxon>Bacteria</taxon>
        <taxon>Pseudomonadati</taxon>
        <taxon>Bacteroidota</taxon>
        <taxon>Bacteroidia</taxon>
        <taxon>Bacteroidales</taxon>
        <taxon>Prevotellaceae</taxon>
        <taxon>Hallella</taxon>
    </lineage>
</organism>
<evidence type="ECO:0000256" key="2">
    <source>
        <dbReference type="PIRSR" id="PIRSR613078-1"/>
    </source>
</evidence>
<name>F8N7Z4_9BACT</name>
<dbReference type="GO" id="GO:0043456">
    <property type="term" value="P:regulation of pentose-phosphate shunt"/>
    <property type="evidence" value="ECO:0007669"/>
    <property type="project" value="TreeGrafter"/>
</dbReference>
<keyword evidence="4" id="KW-0413">Isomerase</keyword>
<dbReference type="Gene3D" id="3.40.50.1240">
    <property type="entry name" value="Phosphoglycerate mutase-like"/>
    <property type="match status" value="1"/>
</dbReference>
<feature type="active site" description="Proton donor/acceptor" evidence="2">
    <location>
        <position position="85"/>
    </location>
</feature>
<dbReference type="PANTHER" id="PTHR46517">
    <property type="entry name" value="FRUCTOSE-2,6-BISPHOSPHATASE TIGAR"/>
    <property type="match status" value="1"/>
</dbReference>
<accession>F8N7Z4</accession>
<proteinExistence type="predicted"/>
<gene>
    <name evidence="4" type="ORF">Premu_2150</name>
</gene>
<protein>
    <submittedName>
        <fullName evidence="4">Phosphoglycerate mutase</fullName>
        <ecNumber evidence="4">5.4.2.1</ecNumber>
    </submittedName>
</protein>
<evidence type="ECO:0000256" key="3">
    <source>
        <dbReference type="PIRSR" id="PIRSR613078-2"/>
    </source>
</evidence>
<dbReference type="InterPro" id="IPR029033">
    <property type="entry name" value="His_PPase_superfam"/>
</dbReference>
<dbReference type="SMART" id="SM00855">
    <property type="entry name" value="PGAM"/>
    <property type="match status" value="1"/>
</dbReference>
<dbReference type="GO" id="GO:0005829">
    <property type="term" value="C:cytosol"/>
    <property type="evidence" value="ECO:0007669"/>
    <property type="project" value="TreeGrafter"/>
</dbReference>
<dbReference type="AlphaFoldDB" id="F8N7Z4"/>
<dbReference type="GO" id="GO:0016853">
    <property type="term" value="F:isomerase activity"/>
    <property type="evidence" value="ECO:0007669"/>
    <property type="project" value="UniProtKB-KW"/>
</dbReference>
<dbReference type="EC" id="5.4.2.1" evidence="4"/>
<dbReference type="CDD" id="cd07067">
    <property type="entry name" value="HP_PGM_like"/>
    <property type="match status" value="1"/>
</dbReference>
<dbReference type="Proteomes" id="UP000002772">
    <property type="component" value="Unassembled WGS sequence"/>
</dbReference>
<sequence>MTKLYLVRHGETVANAAQILQGWQGGELNETGKAQAREVAGKMKDKPIDAFVASDLHRAIQTCIIIAAAHGVAKDDITTTPLLRERDWGSFTGKFIPDLEHTEWPDDVESLEHMKSRAQNFLTWIKTTYPDKVVLAVGHGIINKAIQSVYFKKPMNEIQKMRNAEIRVLML</sequence>
<dbReference type="PANTHER" id="PTHR46517:SF1">
    <property type="entry name" value="FRUCTOSE-2,6-BISPHOSPHATASE TIGAR"/>
    <property type="match status" value="1"/>
</dbReference>
<dbReference type="RefSeq" id="WP_007575165.1">
    <property type="nucleotide sequence ID" value="NZ_BPTS01000002.1"/>
</dbReference>
<evidence type="ECO:0000313" key="4">
    <source>
        <dbReference type="EMBL" id="EGN57540.1"/>
    </source>
</evidence>
<feature type="binding site" evidence="3">
    <location>
        <begin position="8"/>
        <end position="15"/>
    </location>
    <ligand>
        <name>substrate</name>
    </ligand>
</feature>
<dbReference type="HOGENOM" id="CLU_033323_9_4_10"/>
<evidence type="ECO:0000313" key="5">
    <source>
        <dbReference type="Proteomes" id="UP000002772"/>
    </source>
</evidence>
<dbReference type="STRING" id="688246.Premu_2150"/>
<feature type="binding site" evidence="3">
    <location>
        <position position="58"/>
    </location>
    <ligand>
        <name>substrate</name>
    </ligand>
</feature>
<keyword evidence="1" id="KW-0378">Hydrolase</keyword>
<dbReference type="InterPro" id="IPR001345">
    <property type="entry name" value="PG/BPGM_mutase_AS"/>
</dbReference>
<dbReference type="GO" id="GO:0045820">
    <property type="term" value="P:negative regulation of glycolytic process"/>
    <property type="evidence" value="ECO:0007669"/>
    <property type="project" value="TreeGrafter"/>
</dbReference>
<feature type="active site" description="Tele-phosphohistidine intermediate" evidence="2">
    <location>
        <position position="9"/>
    </location>
</feature>
<dbReference type="EMBL" id="GL945017">
    <property type="protein sequence ID" value="EGN57540.1"/>
    <property type="molecule type" value="Genomic_DNA"/>
</dbReference>
<dbReference type="SUPFAM" id="SSF53254">
    <property type="entry name" value="Phosphoglycerate mutase-like"/>
    <property type="match status" value="1"/>
</dbReference>
<dbReference type="PROSITE" id="PS00175">
    <property type="entry name" value="PG_MUTASE"/>
    <property type="match status" value="1"/>
</dbReference>
<dbReference type="InterPro" id="IPR051695">
    <property type="entry name" value="Phosphoglycerate_Mutase"/>
</dbReference>
<dbReference type="Pfam" id="PF00300">
    <property type="entry name" value="His_Phos_1"/>
    <property type="match status" value="1"/>
</dbReference>
<reference evidence="5" key="1">
    <citation type="journal article" date="2011" name="Stand. Genomic Sci.">
        <title>Non-contiguous finished genome sequence of the opportunistic oral pathogen Prevotella multisaccharivorax type strain (PPPA20).</title>
        <authorList>
            <person name="Pati A."/>
            <person name="Gronow S."/>
            <person name="Lu M."/>
            <person name="Lapidus A."/>
            <person name="Nolan M."/>
            <person name="Lucas S."/>
            <person name="Hammon N."/>
            <person name="Deshpande S."/>
            <person name="Cheng J.F."/>
            <person name="Tapia R."/>
            <person name="Han C."/>
            <person name="Goodwin L."/>
            <person name="Pitluck S."/>
            <person name="Liolios K."/>
            <person name="Pagani I."/>
            <person name="Mavromatis K."/>
            <person name="Mikhailova N."/>
            <person name="Huntemann M."/>
            <person name="Chen A."/>
            <person name="Palaniappan K."/>
            <person name="Land M."/>
            <person name="Hauser L."/>
            <person name="Detter J.C."/>
            <person name="Brambilla E.M."/>
            <person name="Rohde M."/>
            <person name="Goker M."/>
            <person name="Woyke T."/>
            <person name="Bristow J."/>
            <person name="Eisen J.A."/>
            <person name="Markowitz V."/>
            <person name="Hugenholtz P."/>
            <person name="Kyrpides N.C."/>
            <person name="Klenk H.P."/>
            <person name="Ivanova N."/>
        </authorList>
    </citation>
    <scope>NUCLEOTIDE SEQUENCE [LARGE SCALE GENOMIC DNA]</scope>
    <source>
        <strain evidence="5">DSM 17128</strain>
    </source>
</reference>
<dbReference type="eggNOG" id="COG0406">
    <property type="taxonomic scope" value="Bacteria"/>
</dbReference>
<dbReference type="GO" id="GO:0004331">
    <property type="term" value="F:fructose-2,6-bisphosphate 2-phosphatase activity"/>
    <property type="evidence" value="ECO:0007669"/>
    <property type="project" value="TreeGrafter"/>
</dbReference>
<keyword evidence="5" id="KW-1185">Reference proteome</keyword>
<evidence type="ECO:0000256" key="1">
    <source>
        <dbReference type="ARBA" id="ARBA00022801"/>
    </source>
</evidence>